<keyword evidence="2 8" id="KW-0732">Signal</keyword>
<dbReference type="Gene3D" id="3.40.710.10">
    <property type="entry name" value="DD-peptidase/beta-lactamase superfamily"/>
    <property type="match status" value="1"/>
</dbReference>
<feature type="chain" id="PRO_5046631960" evidence="8">
    <location>
        <begin position="35"/>
        <end position="438"/>
    </location>
</feature>
<name>A0ABV1BAY9_9FIRM</name>
<dbReference type="GO" id="GO:0004180">
    <property type="term" value="F:carboxypeptidase activity"/>
    <property type="evidence" value="ECO:0007669"/>
    <property type="project" value="UniProtKB-KW"/>
</dbReference>
<dbReference type="PANTHER" id="PTHR21581">
    <property type="entry name" value="D-ALANYL-D-ALANINE CARBOXYPEPTIDASE"/>
    <property type="match status" value="1"/>
</dbReference>
<evidence type="ECO:0000256" key="1">
    <source>
        <dbReference type="ARBA" id="ARBA00007164"/>
    </source>
</evidence>
<dbReference type="InterPro" id="IPR001967">
    <property type="entry name" value="Peptidase_S11_N"/>
</dbReference>
<dbReference type="RefSeq" id="WP_349055948.1">
    <property type="nucleotide sequence ID" value="NZ_JBBMEJ010000002.1"/>
</dbReference>
<protein>
    <submittedName>
        <fullName evidence="10">D-alanyl-D-alanine carboxypeptidase family protein</fullName>
        <ecNumber evidence="10">3.4.-.-</ecNumber>
    </submittedName>
</protein>
<dbReference type="Proteomes" id="UP001473063">
    <property type="component" value="Unassembled WGS sequence"/>
</dbReference>
<dbReference type="EMBL" id="JBBMEJ010000002">
    <property type="protein sequence ID" value="MEQ2369797.1"/>
    <property type="molecule type" value="Genomic_DNA"/>
</dbReference>
<dbReference type="InterPro" id="IPR012338">
    <property type="entry name" value="Beta-lactam/transpept-like"/>
</dbReference>
<gene>
    <name evidence="10" type="ORF">WMO28_02350</name>
</gene>
<dbReference type="PANTHER" id="PTHR21581:SF6">
    <property type="entry name" value="TRAFFICKING PROTEIN PARTICLE COMPLEX SUBUNIT 12"/>
    <property type="match status" value="1"/>
</dbReference>
<keyword evidence="11" id="KW-1185">Reference proteome</keyword>
<feature type="domain" description="Peptidase S11 D-alanyl-D-alanine carboxypeptidase A N-terminal" evidence="9">
    <location>
        <begin position="87"/>
        <end position="318"/>
    </location>
</feature>
<dbReference type="PRINTS" id="PR00725">
    <property type="entry name" value="DADACBPTASE1"/>
</dbReference>
<comment type="similarity">
    <text evidence="1 7">Belongs to the peptidase S11 family.</text>
</comment>
<feature type="signal peptide" evidence="8">
    <location>
        <begin position="1"/>
        <end position="34"/>
    </location>
</feature>
<accession>A0ABV1BAY9</accession>
<dbReference type="SUPFAM" id="SSF56601">
    <property type="entry name" value="beta-lactamase/transpeptidase-like"/>
    <property type="match status" value="1"/>
</dbReference>
<keyword evidence="4" id="KW-0133">Cell shape</keyword>
<evidence type="ECO:0000313" key="10">
    <source>
        <dbReference type="EMBL" id="MEQ2369797.1"/>
    </source>
</evidence>
<evidence type="ECO:0000256" key="2">
    <source>
        <dbReference type="ARBA" id="ARBA00022729"/>
    </source>
</evidence>
<evidence type="ECO:0000256" key="7">
    <source>
        <dbReference type="RuleBase" id="RU004016"/>
    </source>
</evidence>
<organism evidence="10 11">
    <name type="scientific">Blautia aquisgranensis</name>
    <dbReference type="NCBI Taxonomy" id="3133153"/>
    <lineage>
        <taxon>Bacteria</taxon>
        <taxon>Bacillati</taxon>
        <taxon>Bacillota</taxon>
        <taxon>Clostridia</taxon>
        <taxon>Lachnospirales</taxon>
        <taxon>Lachnospiraceae</taxon>
        <taxon>Blautia</taxon>
    </lineage>
</organism>
<keyword evidence="6" id="KW-0961">Cell wall biogenesis/degradation</keyword>
<proteinExistence type="inferred from homology"/>
<comment type="caution">
    <text evidence="10">The sequence shown here is derived from an EMBL/GenBank/DDBJ whole genome shotgun (WGS) entry which is preliminary data.</text>
</comment>
<dbReference type="EC" id="3.4.-.-" evidence="10"/>
<dbReference type="Pfam" id="PF00768">
    <property type="entry name" value="Peptidase_S11"/>
    <property type="match status" value="1"/>
</dbReference>
<sequence length="438" mass="48004">MMNTKKKRSLRRIFAGILCVGVLFTGAVPCSASAPLGYDEYGDPIVTATPVPDNSGQSSQTIAVAPAHSSYYSQAADTDSIEGWPTGPNIEAQAAVLMDVNTEAVLYSKNADTQMYPASITKILTTLLACENLGSKDDITVSESASASVSAGDSSIYAAPGEKFTRDQALMAVMLQSANEMSVAVAEKVSGSVKKFTELMNWRAKLFGCKNTHFNNPNGLPDENHYTTASDMAKIAKAAWLNPLYRRFCTRRYYEIPATNKFAEARQLLNHHKMIKNGEYYYEGVLGGKTGYTDASGNTLVTYCKRGNMTLVAVILNSTSAANAYGDTASLFNYGYDNFEKLDMKVSMDPVPFKVLPCDKYILKNNGNTYPFYYKSKVYVTVPKGTKSSSLAKRQAVLQDAVGPLRLKSKYYYNKQMVGWGMQYERNVVSDLLLQASS</sequence>
<evidence type="ECO:0000256" key="3">
    <source>
        <dbReference type="ARBA" id="ARBA00022801"/>
    </source>
</evidence>
<keyword evidence="3 10" id="KW-0378">Hydrolase</keyword>
<evidence type="ECO:0000256" key="8">
    <source>
        <dbReference type="SAM" id="SignalP"/>
    </source>
</evidence>
<evidence type="ECO:0000256" key="4">
    <source>
        <dbReference type="ARBA" id="ARBA00022960"/>
    </source>
</evidence>
<evidence type="ECO:0000256" key="6">
    <source>
        <dbReference type="ARBA" id="ARBA00023316"/>
    </source>
</evidence>
<keyword evidence="10" id="KW-0645">Protease</keyword>
<evidence type="ECO:0000259" key="9">
    <source>
        <dbReference type="Pfam" id="PF00768"/>
    </source>
</evidence>
<reference evidence="10 11" key="1">
    <citation type="submission" date="2024-03" db="EMBL/GenBank/DDBJ databases">
        <title>Human intestinal bacterial collection.</title>
        <authorList>
            <person name="Pauvert C."/>
            <person name="Hitch T.C.A."/>
            <person name="Clavel T."/>
        </authorList>
    </citation>
    <scope>NUCLEOTIDE SEQUENCE [LARGE SCALE GENOMIC DNA]</scope>
    <source>
        <strain evidence="10 11">CLA-JM-H16</strain>
    </source>
</reference>
<evidence type="ECO:0000313" key="11">
    <source>
        <dbReference type="Proteomes" id="UP001473063"/>
    </source>
</evidence>
<evidence type="ECO:0000256" key="5">
    <source>
        <dbReference type="ARBA" id="ARBA00022984"/>
    </source>
</evidence>
<keyword evidence="5" id="KW-0573">Peptidoglycan synthesis</keyword>
<keyword evidence="10" id="KW-0121">Carboxypeptidase</keyword>
<dbReference type="InterPro" id="IPR018044">
    <property type="entry name" value="Peptidase_S11"/>
</dbReference>